<dbReference type="OrthoDB" id="9779968at2"/>
<dbReference type="PANTHER" id="PTHR43737:SF1">
    <property type="entry name" value="DUF1501 DOMAIN-CONTAINING PROTEIN"/>
    <property type="match status" value="1"/>
</dbReference>
<proteinExistence type="predicted"/>
<accession>A0A344J7V8</accession>
<dbReference type="Pfam" id="PF07394">
    <property type="entry name" value="DUF1501"/>
    <property type="match status" value="1"/>
</dbReference>
<protein>
    <recommendedName>
        <fullName evidence="3">Tat pathway signal protein</fullName>
    </recommendedName>
</protein>
<dbReference type="SUPFAM" id="SSF53649">
    <property type="entry name" value="Alkaline phosphatase-like"/>
    <property type="match status" value="1"/>
</dbReference>
<evidence type="ECO:0008006" key="3">
    <source>
        <dbReference type="Google" id="ProtNLM"/>
    </source>
</evidence>
<keyword evidence="2" id="KW-1185">Reference proteome</keyword>
<evidence type="ECO:0000313" key="2">
    <source>
        <dbReference type="Proteomes" id="UP000251842"/>
    </source>
</evidence>
<dbReference type="KEGG" id="lue:DCD74_10875"/>
<sequence length="480" mass="51187">MSHETHDDRRRFLKQLGLTMAGGAAMSAFPQFQLVSRALAATTAPTSGYRALVCIFLFGGNDSFNMLIPHAQPEYDAYLGIRGGVYDAAANSQGLAIDRATLLPVTDTAGKTWGLNPACDGMRTLFEQGELAFLANVGTLTQPIADKREYAAGARLPAALFSHNDQQRLWMRGHSENRALQFGWGGLSADLLRNPASTALPVLPPSISLNGNNLFQAGQFTTPYGMGNQGPVALRRLSENAGNGDAIRRRALLDLLGRDYGPVMQSQYGVIGESSLAISSALGTALANDGTVATIFPPENNLGDQLKMIARTIKASRSPAVNHHRQIFFASMGGFDTHDNQMTQHTALLGKLSSALLAFRRALDEVGALNDTVTFTMSDFGRTLNSNGNGTDHGWGGVQLMMGGSSANGGPLRGRQVWGDYPLLSLDGPRLIERGRVIPTTSNNQMAATLARWLGVDGSDLPLVFPGIGNFPTPTLGFLG</sequence>
<dbReference type="PROSITE" id="PS51318">
    <property type="entry name" value="TAT"/>
    <property type="match status" value="1"/>
</dbReference>
<dbReference type="EMBL" id="CP029556">
    <property type="protein sequence ID" value="AXA85118.1"/>
    <property type="molecule type" value="Genomic_DNA"/>
</dbReference>
<organism evidence="1 2">
    <name type="scientific">Solilutibacter oculi</name>
    <dbReference type="NCBI Taxonomy" id="2698682"/>
    <lineage>
        <taxon>Bacteria</taxon>
        <taxon>Pseudomonadati</taxon>
        <taxon>Pseudomonadota</taxon>
        <taxon>Gammaproteobacteria</taxon>
        <taxon>Lysobacterales</taxon>
        <taxon>Lysobacteraceae</taxon>
        <taxon>Solilutibacter</taxon>
    </lineage>
</organism>
<dbReference type="InterPro" id="IPR006311">
    <property type="entry name" value="TAT_signal"/>
</dbReference>
<dbReference type="InterPro" id="IPR017850">
    <property type="entry name" value="Alkaline_phosphatase_core_sf"/>
</dbReference>
<reference evidence="2" key="1">
    <citation type="submission" date="2018-05" db="EMBL/GenBank/DDBJ databases">
        <title>Luteimonas pekinense sp. nov., isolated from human Meibomian gland secretions, Beijing, China.</title>
        <authorList>
            <person name="Wen T."/>
            <person name="Bai H."/>
            <person name="Lv H."/>
        </authorList>
    </citation>
    <scope>NUCLEOTIDE SEQUENCE [LARGE SCALE GENOMIC DNA]</scope>
    <source>
        <strain evidence="2">83-4</strain>
    </source>
</reference>
<name>A0A344J7V8_9GAMM</name>
<dbReference type="Proteomes" id="UP000251842">
    <property type="component" value="Chromosome"/>
</dbReference>
<gene>
    <name evidence="1" type="ORF">DCD74_10875</name>
</gene>
<dbReference type="InterPro" id="IPR010869">
    <property type="entry name" value="DUF1501"/>
</dbReference>
<dbReference type="AlphaFoldDB" id="A0A344J7V8"/>
<evidence type="ECO:0000313" key="1">
    <source>
        <dbReference type="EMBL" id="AXA85118.1"/>
    </source>
</evidence>
<dbReference type="PANTHER" id="PTHR43737">
    <property type="entry name" value="BLL7424 PROTEIN"/>
    <property type="match status" value="1"/>
</dbReference>
<dbReference type="RefSeq" id="WP_112927329.1">
    <property type="nucleotide sequence ID" value="NZ_CP029556.1"/>
</dbReference>